<name>A0ABD1F3F7_HYPHA</name>
<evidence type="ECO:0000313" key="3">
    <source>
        <dbReference type="Proteomes" id="UP001566132"/>
    </source>
</evidence>
<evidence type="ECO:0000256" key="1">
    <source>
        <dbReference type="SAM" id="MobiDB-lite"/>
    </source>
</evidence>
<dbReference type="Proteomes" id="UP001566132">
    <property type="component" value="Unassembled WGS sequence"/>
</dbReference>
<keyword evidence="3" id="KW-1185">Reference proteome</keyword>
<accession>A0ABD1F3F7</accession>
<comment type="caution">
    <text evidence="2">The sequence shown here is derived from an EMBL/GenBank/DDBJ whole genome shotgun (WGS) entry which is preliminary data.</text>
</comment>
<sequence>MSDSKKRRRQEESSSSDDEERLLRKLKRKLLEKRRTRQEIVSGTQQNLLSDDVVSNLTEHDNNTDVMLSSVVGDVENFKTQENTFLDDDLGSKTSRCLNHDIKIGSYLVYGNKEKRIRSTPPVPPYDRTELCSAMFSVYGNRNNRGLLQQDAKPYQYMHIDKYTREIHIKGTF</sequence>
<protein>
    <submittedName>
        <fullName evidence="2">Uncharacterized protein</fullName>
    </submittedName>
</protein>
<dbReference type="AlphaFoldDB" id="A0ABD1F3F7"/>
<reference evidence="2 3" key="1">
    <citation type="submission" date="2024-05" db="EMBL/GenBank/DDBJ databases">
        <title>Genetic variation in Jamaican populations of the coffee berry borer (Hypothenemus hampei).</title>
        <authorList>
            <person name="Errbii M."/>
            <person name="Myrie A."/>
        </authorList>
    </citation>
    <scope>NUCLEOTIDE SEQUENCE [LARGE SCALE GENOMIC DNA]</scope>
    <source>
        <strain evidence="2">JA-Hopewell-2020-01-JO</strain>
        <tissue evidence="2">Whole body</tissue>
    </source>
</reference>
<dbReference type="EMBL" id="JBDJPC010000003">
    <property type="protein sequence ID" value="KAL1509781.1"/>
    <property type="molecule type" value="Genomic_DNA"/>
</dbReference>
<proteinExistence type="predicted"/>
<organism evidence="2 3">
    <name type="scientific">Hypothenemus hampei</name>
    <name type="common">Coffee berry borer</name>
    <dbReference type="NCBI Taxonomy" id="57062"/>
    <lineage>
        <taxon>Eukaryota</taxon>
        <taxon>Metazoa</taxon>
        <taxon>Ecdysozoa</taxon>
        <taxon>Arthropoda</taxon>
        <taxon>Hexapoda</taxon>
        <taxon>Insecta</taxon>
        <taxon>Pterygota</taxon>
        <taxon>Neoptera</taxon>
        <taxon>Endopterygota</taxon>
        <taxon>Coleoptera</taxon>
        <taxon>Polyphaga</taxon>
        <taxon>Cucujiformia</taxon>
        <taxon>Curculionidae</taxon>
        <taxon>Scolytinae</taxon>
        <taxon>Hypothenemus</taxon>
    </lineage>
</organism>
<feature type="region of interest" description="Disordered" evidence="1">
    <location>
        <begin position="1"/>
        <end position="21"/>
    </location>
</feature>
<gene>
    <name evidence="2" type="ORF">ABEB36_004465</name>
</gene>
<evidence type="ECO:0000313" key="2">
    <source>
        <dbReference type="EMBL" id="KAL1509781.1"/>
    </source>
</evidence>